<evidence type="ECO:0000256" key="1">
    <source>
        <dbReference type="SAM" id="SignalP"/>
    </source>
</evidence>
<feature type="signal peptide" evidence="1">
    <location>
        <begin position="1"/>
        <end position="19"/>
    </location>
</feature>
<reference evidence="2 5" key="2">
    <citation type="submission" date="2020-02" db="EMBL/GenBank/DDBJ databases">
        <title>Whole-genome sequencing and comparative analysis of the genomes of Bacteroides thetaiotaomicron and Escherichia coli isolated from a healthy resident in Vietnam.</title>
        <authorList>
            <person name="Mohsin M."/>
            <person name="Tanaka K."/>
            <person name="Kawahara R."/>
            <person name="Kondo S."/>
            <person name="Noguchi H."/>
            <person name="Motooka D."/>
            <person name="Nakamura S."/>
            <person name="Khong D.T."/>
            <person name="Nguyen T.N."/>
            <person name="Tran H.T."/>
            <person name="Yamamoto Y."/>
        </authorList>
    </citation>
    <scope>NUCLEOTIDE SEQUENCE [LARGE SCALE GENOMIC DNA]</scope>
    <source>
        <strain evidence="2 5">F9-2</strain>
    </source>
</reference>
<dbReference type="EMBL" id="AP022660">
    <property type="protein sequence ID" value="BCA52073.1"/>
    <property type="molecule type" value="Genomic_DNA"/>
</dbReference>
<feature type="chain" id="PRO_5042725331" description="Lipoprotein" evidence="1">
    <location>
        <begin position="20"/>
        <end position="334"/>
    </location>
</feature>
<name>A0A679HLY8_BACT4</name>
<dbReference type="AlphaFoldDB" id="A0A679HLY8"/>
<keyword evidence="1" id="KW-0732">Signal</keyword>
<evidence type="ECO:0000313" key="4">
    <source>
        <dbReference type="Proteomes" id="UP000436825"/>
    </source>
</evidence>
<dbReference type="Proteomes" id="UP000436825">
    <property type="component" value="Unassembled WGS sequence"/>
</dbReference>
<evidence type="ECO:0000313" key="2">
    <source>
        <dbReference type="EMBL" id="BCA52073.1"/>
    </source>
</evidence>
<evidence type="ECO:0000313" key="5">
    <source>
        <dbReference type="Proteomes" id="UP000500882"/>
    </source>
</evidence>
<dbReference type="EMBL" id="WCRW01000006">
    <property type="protein sequence ID" value="KAB4456373.1"/>
    <property type="molecule type" value="Genomic_DNA"/>
</dbReference>
<reference evidence="3 4" key="1">
    <citation type="journal article" date="2019" name="Nat. Med.">
        <title>A library of human gut bacterial isolates paired with longitudinal multiomics data enables mechanistic microbiome research.</title>
        <authorList>
            <person name="Poyet M."/>
            <person name="Groussin M."/>
            <person name="Gibbons S.M."/>
            <person name="Avila-Pacheco J."/>
            <person name="Jiang X."/>
            <person name="Kearney S.M."/>
            <person name="Perrotta A.R."/>
            <person name="Berdy B."/>
            <person name="Zhao S."/>
            <person name="Lieberman T.D."/>
            <person name="Swanson P.K."/>
            <person name="Smith M."/>
            <person name="Roesemann S."/>
            <person name="Alexander J.E."/>
            <person name="Rich S.A."/>
            <person name="Livny J."/>
            <person name="Vlamakis H."/>
            <person name="Clish C."/>
            <person name="Bullock K."/>
            <person name="Deik A."/>
            <person name="Scott J."/>
            <person name="Pierce K.A."/>
            <person name="Xavier R.J."/>
            <person name="Alm E.J."/>
        </authorList>
    </citation>
    <scope>NUCLEOTIDE SEQUENCE [LARGE SCALE GENOMIC DNA]</scope>
    <source>
        <strain evidence="3 4">BIOML-A160</strain>
    </source>
</reference>
<accession>A0A679HLY8</accession>
<dbReference type="PROSITE" id="PS51257">
    <property type="entry name" value="PROKAR_LIPOPROTEIN"/>
    <property type="match status" value="1"/>
</dbReference>
<proteinExistence type="predicted"/>
<dbReference type="Proteomes" id="UP000500882">
    <property type="component" value="Chromosome"/>
</dbReference>
<evidence type="ECO:0008006" key="6">
    <source>
        <dbReference type="Google" id="ProtNLM"/>
    </source>
</evidence>
<protein>
    <recommendedName>
        <fullName evidence="6">Lipoprotein</fullName>
    </recommendedName>
</protein>
<sequence length="334" mass="37373">MKKYILLMFVFVAVLTSCTNDDITISYATNFKINPATVITPFTFEMNPGELESFGSDHRLRVRLLTYNSEGLLVQENVEYFTNYATLMSCSQNLPDGNYIAIAITDVVSYEGNNVALEYWELSDHDKLAETRIDDNGYIGLQYKILGISKTNFTINGKSNNDISINVSPAGALIFVWYQNIHAFSDVETYGLAKSKTTEGCIFDSQGNYTVSALNNNGSFDWWQDKTDVADFGENVQNVYSFVYILPMSNMNLKFQAITDTGEEYDLSNSMTVSPQAGEEYLFSIDLAAGDSGFNIEYGLVNSKSSNKSLTSQENVRSVNTVLNKRSLYLKDVK</sequence>
<evidence type="ECO:0000313" key="3">
    <source>
        <dbReference type="EMBL" id="KAB4456373.1"/>
    </source>
</evidence>
<gene>
    <name evidence="2" type="ORF">BatF92_40150</name>
    <name evidence="3" type="ORF">GAN75_10835</name>
</gene>
<dbReference type="RefSeq" id="WP_172556913.1">
    <property type="nucleotide sequence ID" value="NZ_AP022660.1"/>
</dbReference>
<organism evidence="2 5">
    <name type="scientific">Bacteroides thetaiotaomicron</name>
    <dbReference type="NCBI Taxonomy" id="818"/>
    <lineage>
        <taxon>Bacteria</taxon>
        <taxon>Pseudomonadati</taxon>
        <taxon>Bacteroidota</taxon>
        <taxon>Bacteroidia</taxon>
        <taxon>Bacteroidales</taxon>
        <taxon>Bacteroidaceae</taxon>
        <taxon>Bacteroides</taxon>
    </lineage>
</organism>